<protein>
    <submittedName>
        <fullName evidence="1">Uncharacterized protein</fullName>
    </submittedName>
</protein>
<name>A0A2N3LCQ3_9BACI</name>
<evidence type="ECO:0000313" key="1">
    <source>
        <dbReference type="EMBL" id="PKR82391.1"/>
    </source>
</evidence>
<reference evidence="1 2" key="1">
    <citation type="submission" date="2017-11" db="EMBL/GenBank/DDBJ databases">
        <title>Bacillus camelliae sp. nov., isolated from pu'er tea.</title>
        <authorList>
            <person name="Niu L."/>
        </authorList>
    </citation>
    <scope>NUCLEOTIDE SEQUENCE [LARGE SCALE GENOMIC DNA]</scope>
    <source>
        <strain evidence="1 2">7578-1</strain>
    </source>
</reference>
<evidence type="ECO:0000313" key="2">
    <source>
        <dbReference type="Proteomes" id="UP000233440"/>
    </source>
</evidence>
<dbReference type="Proteomes" id="UP000233440">
    <property type="component" value="Unassembled WGS sequence"/>
</dbReference>
<dbReference type="AlphaFoldDB" id="A0A2N3LCQ3"/>
<dbReference type="EMBL" id="PIQO01000049">
    <property type="protein sequence ID" value="PKR82391.1"/>
    <property type="molecule type" value="Genomic_DNA"/>
</dbReference>
<accession>A0A2N3LCQ3</accession>
<sequence length="379" mass="44251">MLRKMIMEDCQNNRGLAQELAKIAGYSSGSALLKMLRKDINSDCEKLDGLLKIAKYLYPEKFDDIILEFAKNLNPNRITARLLLEYVTLYRMSEVADYLINALKNSESAESKEWAFVYESDSKGSKSEISVSDTIRLLNSRKFESNEMKAYSKIAQFYCYYDQRNITLLNSLSPEIEEAIEKISNDFIKTSYYARFLLISIDGNLHNGEIGGLLEKLFLIENAPDPLKTLIYLQAGNSMMIKSYDKAMSYYKKAYECRTKKSEFEIKKSMNFLNLLWDKPENYILDKDRDLSNELFYYIKVGNRKQANVMLNNIDMEQLSNHQLGFNYYYRALLNNDKNLLYKSIEYFNKCNEKFYKQLPIMELEKLGENKYILSALSA</sequence>
<dbReference type="NCBIfam" id="NF038310">
    <property type="entry name" value="lysogeny_AimR"/>
    <property type="match status" value="1"/>
</dbReference>
<dbReference type="OrthoDB" id="2884736at2"/>
<gene>
    <name evidence="1" type="ORF">CWO92_24700</name>
</gene>
<proteinExistence type="predicted"/>
<organism evidence="1 2">
    <name type="scientific">Heyndrickxia camelliae</name>
    <dbReference type="NCBI Taxonomy" id="1707093"/>
    <lineage>
        <taxon>Bacteria</taxon>
        <taxon>Bacillati</taxon>
        <taxon>Bacillota</taxon>
        <taxon>Bacilli</taxon>
        <taxon>Bacillales</taxon>
        <taxon>Bacillaceae</taxon>
        <taxon>Heyndrickxia</taxon>
    </lineage>
</organism>
<dbReference type="Pfam" id="PF22871">
    <property type="entry name" value="AimR"/>
    <property type="match status" value="1"/>
</dbReference>
<keyword evidence="2" id="KW-1185">Reference proteome</keyword>
<dbReference type="RefSeq" id="WP_101356823.1">
    <property type="nucleotide sequence ID" value="NZ_PIQO01000049.1"/>
</dbReference>
<comment type="caution">
    <text evidence="1">The sequence shown here is derived from an EMBL/GenBank/DDBJ whole genome shotgun (WGS) entry which is preliminary data.</text>
</comment>
<dbReference type="InterPro" id="IPR047705">
    <property type="entry name" value="AimR-like"/>
</dbReference>